<dbReference type="GO" id="GO:0004175">
    <property type="term" value="F:endopeptidase activity"/>
    <property type="evidence" value="ECO:0007669"/>
    <property type="project" value="UniProtKB-ARBA"/>
</dbReference>
<keyword evidence="3" id="KW-0378">Hydrolase</keyword>
<evidence type="ECO:0000313" key="3">
    <source>
        <dbReference type="EMBL" id="KAA9013564.1"/>
    </source>
</evidence>
<feature type="transmembrane region" description="Helical" evidence="1">
    <location>
        <begin position="49"/>
        <end position="71"/>
    </location>
</feature>
<keyword evidence="1" id="KW-1133">Transmembrane helix</keyword>
<dbReference type="GO" id="GO:0006508">
    <property type="term" value="P:proteolysis"/>
    <property type="evidence" value="ECO:0007669"/>
    <property type="project" value="UniProtKB-KW"/>
</dbReference>
<keyword evidence="1" id="KW-0472">Membrane</keyword>
<comment type="caution">
    <text evidence="3">The sequence shown here is derived from an EMBL/GenBank/DDBJ whole genome shotgun (WGS) entry which is preliminary data.</text>
</comment>
<dbReference type="InterPro" id="IPR003675">
    <property type="entry name" value="Rce1/LyrA-like_dom"/>
</dbReference>
<dbReference type="Proteomes" id="UP000326671">
    <property type="component" value="Unassembled WGS sequence"/>
</dbReference>
<keyword evidence="1" id="KW-0812">Transmembrane</keyword>
<feature type="transmembrane region" description="Helical" evidence="1">
    <location>
        <begin position="147"/>
        <end position="171"/>
    </location>
</feature>
<dbReference type="EMBL" id="VYKL01000050">
    <property type="protein sequence ID" value="KAA9013564.1"/>
    <property type="molecule type" value="Genomic_DNA"/>
</dbReference>
<feature type="transmembrane region" description="Helical" evidence="1">
    <location>
        <begin position="102"/>
        <end position="127"/>
    </location>
</feature>
<gene>
    <name evidence="3" type="ORF">F4V44_24775</name>
</gene>
<dbReference type="OrthoDB" id="378663at2"/>
<dbReference type="AlphaFoldDB" id="A0A5J5H1R3"/>
<evidence type="ECO:0000256" key="1">
    <source>
        <dbReference type="SAM" id="Phobius"/>
    </source>
</evidence>
<proteinExistence type="predicted"/>
<keyword evidence="3" id="KW-0482">Metalloprotease</keyword>
<dbReference type="GO" id="GO:0080120">
    <property type="term" value="P:CAAX-box protein maturation"/>
    <property type="evidence" value="ECO:0007669"/>
    <property type="project" value="UniProtKB-ARBA"/>
</dbReference>
<sequence length="264" mass="29766">MRNRKFVKTFFIFLLIGFIGILSYVPSLIPSLKKQLETVPNAPDLPLSVLVPLSLINPFILVIIAIVIGMLTAPKVELKSYIYDWIHHQKTGQNTTSFKSNIGLGVISGVILAMFFVGLEILLQPYLPDVFKLTPEARNLSMTFGGIFYGGITEELMLRWGMMSFIVWSFWKLFQRSQPRPSSAIYWVSIILSALLFAVGHYGATAMAAPVTTILWIRMMILNGLGAIVFGWLFWKKGLEISFISHASLHIASTIFVQVWFLIF</sequence>
<name>A0A5J5H1R3_9BACI</name>
<dbReference type="Pfam" id="PF02517">
    <property type="entry name" value="Rce1-like"/>
    <property type="match status" value="1"/>
</dbReference>
<reference evidence="3 4" key="1">
    <citation type="submission" date="2019-09" db="EMBL/GenBank/DDBJ databases">
        <title>Whole genome sequences of isolates from the Mars Exploration Rovers.</title>
        <authorList>
            <person name="Seuylemezian A."/>
            <person name="Vaishampayan P."/>
        </authorList>
    </citation>
    <scope>NUCLEOTIDE SEQUENCE [LARGE SCALE GENOMIC DNA]</scope>
    <source>
        <strain evidence="3 4">MER_TA_151</strain>
    </source>
</reference>
<feature type="transmembrane region" description="Helical" evidence="1">
    <location>
        <begin position="215"/>
        <end position="235"/>
    </location>
</feature>
<keyword evidence="4" id="KW-1185">Reference proteome</keyword>
<accession>A0A5J5H1R3</accession>
<evidence type="ECO:0000313" key="4">
    <source>
        <dbReference type="Proteomes" id="UP000326671"/>
    </source>
</evidence>
<dbReference type="GO" id="GO:0008237">
    <property type="term" value="F:metallopeptidase activity"/>
    <property type="evidence" value="ECO:0007669"/>
    <property type="project" value="UniProtKB-KW"/>
</dbReference>
<dbReference type="RefSeq" id="WP_150442684.1">
    <property type="nucleotide sequence ID" value="NZ_VYKL01000050.1"/>
</dbReference>
<feature type="domain" description="CAAX prenyl protease 2/Lysostaphin resistance protein A-like" evidence="2">
    <location>
        <begin position="140"/>
        <end position="249"/>
    </location>
</feature>
<keyword evidence="3" id="KW-0645">Protease</keyword>
<evidence type="ECO:0000259" key="2">
    <source>
        <dbReference type="Pfam" id="PF02517"/>
    </source>
</evidence>
<feature type="transmembrane region" description="Helical" evidence="1">
    <location>
        <begin position="9"/>
        <end position="29"/>
    </location>
</feature>
<feature type="transmembrane region" description="Helical" evidence="1">
    <location>
        <begin position="183"/>
        <end position="203"/>
    </location>
</feature>
<protein>
    <submittedName>
        <fullName evidence="3">CPBP family intramembrane metalloprotease</fullName>
    </submittedName>
</protein>
<feature type="transmembrane region" description="Helical" evidence="1">
    <location>
        <begin position="247"/>
        <end position="263"/>
    </location>
</feature>
<organism evidence="3 4">
    <name type="scientific">Niallia endozanthoxylica</name>
    <dbReference type="NCBI Taxonomy" id="2036016"/>
    <lineage>
        <taxon>Bacteria</taxon>
        <taxon>Bacillati</taxon>
        <taxon>Bacillota</taxon>
        <taxon>Bacilli</taxon>
        <taxon>Bacillales</taxon>
        <taxon>Bacillaceae</taxon>
        <taxon>Niallia</taxon>
    </lineage>
</organism>